<protein>
    <submittedName>
        <fullName evidence="3">Uncharacterized protein</fullName>
    </submittedName>
</protein>
<dbReference type="WBParaSite" id="Pan_g5064.t1">
    <property type="protein sequence ID" value="Pan_g5064.t1"/>
    <property type="gene ID" value="Pan_g5064"/>
</dbReference>
<organism evidence="2 3">
    <name type="scientific">Panagrellus redivivus</name>
    <name type="common">Microworm</name>
    <dbReference type="NCBI Taxonomy" id="6233"/>
    <lineage>
        <taxon>Eukaryota</taxon>
        <taxon>Metazoa</taxon>
        <taxon>Ecdysozoa</taxon>
        <taxon>Nematoda</taxon>
        <taxon>Chromadorea</taxon>
        <taxon>Rhabditida</taxon>
        <taxon>Tylenchina</taxon>
        <taxon>Panagrolaimomorpha</taxon>
        <taxon>Panagrolaimoidea</taxon>
        <taxon>Panagrolaimidae</taxon>
        <taxon>Panagrellus</taxon>
    </lineage>
</organism>
<dbReference type="Proteomes" id="UP000492821">
    <property type="component" value="Unassembled WGS sequence"/>
</dbReference>
<feature type="compositionally biased region" description="Low complexity" evidence="1">
    <location>
        <begin position="119"/>
        <end position="135"/>
    </location>
</feature>
<dbReference type="AlphaFoldDB" id="A0A7E4W0B2"/>
<evidence type="ECO:0000313" key="3">
    <source>
        <dbReference type="WBParaSite" id="Pan_g5064.t1"/>
    </source>
</evidence>
<reference evidence="2" key="1">
    <citation type="journal article" date="2013" name="Genetics">
        <title>The draft genome and transcriptome of Panagrellus redivivus are shaped by the harsh demands of a free-living lifestyle.</title>
        <authorList>
            <person name="Srinivasan J."/>
            <person name="Dillman A.R."/>
            <person name="Macchietto M.G."/>
            <person name="Heikkinen L."/>
            <person name="Lakso M."/>
            <person name="Fracchia K.M."/>
            <person name="Antoshechkin I."/>
            <person name="Mortazavi A."/>
            <person name="Wong G."/>
            <person name="Sternberg P.W."/>
        </authorList>
    </citation>
    <scope>NUCLEOTIDE SEQUENCE [LARGE SCALE GENOMIC DNA]</scope>
    <source>
        <strain evidence="2">MT8872</strain>
    </source>
</reference>
<proteinExistence type="predicted"/>
<name>A0A7E4W0B2_PANRE</name>
<evidence type="ECO:0000256" key="1">
    <source>
        <dbReference type="SAM" id="MobiDB-lite"/>
    </source>
</evidence>
<evidence type="ECO:0000313" key="2">
    <source>
        <dbReference type="Proteomes" id="UP000492821"/>
    </source>
</evidence>
<accession>A0A7E4W0B2</accession>
<sequence>MENFETDAAINGYIDAFLQEDLMADGGLVFEELHPLPPVYDEPMAPQQSAGFAFDGTPIMVVPNDQYQNTNYFTGYEEQLVPQYQYYDNGSYPASPYTACQPSPTTSISQSSYSAIPSPSFDNFQSSTSSTARSSPFECNSPPPSPRRGRGRPRKTKVERGSEKVRKFRLEKQTLDEEVQKHGDIAIYHGICQKLVVSEDYQFAVKKIADHHENWTPGFVKQLRYSESVAPTRGRTRSEVADEDKLQRSREYTRRYNAQRKPGVFFLLLKDVMSQFKEKSPKVYQFILEEIRNNSPILYKSITGENAKSRRHSV</sequence>
<keyword evidence="2" id="KW-1185">Reference proteome</keyword>
<feature type="region of interest" description="Disordered" evidence="1">
    <location>
        <begin position="119"/>
        <end position="163"/>
    </location>
</feature>
<reference evidence="3" key="2">
    <citation type="submission" date="2020-10" db="UniProtKB">
        <authorList>
            <consortium name="WormBaseParasite"/>
        </authorList>
    </citation>
    <scope>IDENTIFICATION</scope>
</reference>